<dbReference type="Proteomes" id="UP000749559">
    <property type="component" value="Unassembled WGS sequence"/>
</dbReference>
<protein>
    <recommendedName>
        <fullName evidence="4">Sushi domain-containing protein</fullName>
    </recommendedName>
</protein>
<dbReference type="InterPro" id="IPR000884">
    <property type="entry name" value="TSP1_rpt"/>
</dbReference>
<dbReference type="EMBL" id="CAIIXF020000012">
    <property type="protein sequence ID" value="CAH1801225.1"/>
    <property type="molecule type" value="Genomic_DNA"/>
</dbReference>
<feature type="domain" description="Sushi" evidence="4">
    <location>
        <begin position="71"/>
        <end position="132"/>
    </location>
</feature>
<reference evidence="5" key="1">
    <citation type="submission" date="2022-03" db="EMBL/GenBank/DDBJ databases">
        <authorList>
            <person name="Martin C."/>
        </authorList>
    </citation>
    <scope>NUCLEOTIDE SEQUENCE</scope>
</reference>
<dbReference type="PROSITE" id="PS50092">
    <property type="entry name" value="TSP1"/>
    <property type="match status" value="2"/>
</dbReference>
<dbReference type="InterPro" id="IPR036383">
    <property type="entry name" value="TSP1_rpt_sf"/>
</dbReference>
<name>A0A8S4Q5P4_OWEFU</name>
<accession>A0A8S4Q5P4</accession>
<evidence type="ECO:0000259" key="4">
    <source>
        <dbReference type="PROSITE" id="PS50923"/>
    </source>
</evidence>
<proteinExistence type="predicted"/>
<dbReference type="Gene3D" id="2.20.100.10">
    <property type="entry name" value="Thrombospondin type-1 (TSP1) repeat"/>
    <property type="match status" value="1"/>
</dbReference>
<feature type="signal peptide" evidence="3">
    <location>
        <begin position="1"/>
        <end position="21"/>
    </location>
</feature>
<dbReference type="SMART" id="SM00032">
    <property type="entry name" value="CCP"/>
    <property type="match status" value="1"/>
</dbReference>
<dbReference type="Pfam" id="PF00084">
    <property type="entry name" value="Sushi"/>
    <property type="match status" value="1"/>
</dbReference>
<dbReference type="InterPro" id="IPR000436">
    <property type="entry name" value="Sushi_SCR_CCP_dom"/>
</dbReference>
<keyword evidence="2" id="KW-0768">Sushi</keyword>
<keyword evidence="6" id="KW-1185">Reference proteome</keyword>
<dbReference type="SUPFAM" id="SSF57535">
    <property type="entry name" value="Complement control module/SCR domain"/>
    <property type="match status" value="1"/>
</dbReference>
<evidence type="ECO:0000313" key="5">
    <source>
        <dbReference type="EMBL" id="CAH1801225.1"/>
    </source>
</evidence>
<evidence type="ECO:0000313" key="6">
    <source>
        <dbReference type="Proteomes" id="UP000749559"/>
    </source>
</evidence>
<keyword evidence="1 2" id="KW-1015">Disulfide bond</keyword>
<evidence type="ECO:0000256" key="1">
    <source>
        <dbReference type="ARBA" id="ARBA00023157"/>
    </source>
</evidence>
<organism evidence="5 6">
    <name type="scientific">Owenia fusiformis</name>
    <name type="common">Polychaete worm</name>
    <dbReference type="NCBI Taxonomy" id="6347"/>
    <lineage>
        <taxon>Eukaryota</taxon>
        <taxon>Metazoa</taxon>
        <taxon>Spiralia</taxon>
        <taxon>Lophotrochozoa</taxon>
        <taxon>Annelida</taxon>
        <taxon>Polychaeta</taxon>
        <taxon>Sedentaria</taxon>
        <taxon>Canalipalpata</taxon>
        <taxon>Sabellida</taxon>
        <taxon>Oweniida</taxon>
        <taxon>Oweniidae</taxon>
        <taxon>Owenia</taxon>
    </lineage>
</organism>
<dbReference type="InterPro" id="IPR035976">
    <property type="entry name" value="Sushi/SCR/CCP_sf"/>
</dbReference>
<dbReference type="SUPFAM" id="SSF82895">
    <property type="entry name" value="TSP-1 type 1 repeat"/>
    <property type="match status" value="1"/>
</dbReference>
<evidence type="ECO:0000256" key="3">
    <source>
        <dbReference type="SAM" id="SignalP"/>
    </source>
</evidence>
<dbReference type="Pfam" id="PF00090">
    <property type="entry name" value="TSP_1"/>
    <property type="match status" value="2"/>
</dbReference>
<comment type="caution">
    <text evidence="5">The sequence shown here is derived from an EMBL/GenBank/DDBJ whole genome shotgun (WGS) entry which is preliminary data.</text>
</comment>
<dbReference type="Gene3D" id="2.10.70.10">
    <property type="entry name" value="Complement Module, domain 1"/>
    <property type="match status" value="1"/>
</dbReference>
<dbReference type="PROSITE" id="PS50923">
    <property type="entry name" value="SUSHI"/>
    <property type="match status" value="1"/>
</dbReference>
<keyword evidence="3" id="KW-0732">Signal</keyword>
<sequence length="383" mass="43266">MIKDTQFQLIVILLSCSVPLAVEIISWPHLAKGKTGELPIVGKCIDCNNIAKERSRVGLKIKPTCIIVKEKGCKNLKPQKNLLVARGSLKDNKPGDFVVFECEQGYKLKGKPRMECTRRRKWSPKKLPKCKKIPRPKVKFNTNTTREPGPVCMWSDWTPWRQSPCSVTCGNGNVTKIRNRSEMYGFSETGSPECIGDAFQIRHVLCSCDRPCKACIWSDWTTWTQTYCSATCGGGTQTKTRVRTRTKLYGVSTNGQPECYGESIERIDTPCCIDDPECAWGPWTEWMEYETCETYGLSQYPNCDLPGMQPETRNRSCICNGDIQVGNTRTQRCIGPSLERRLQECCISLTSPQVVTSTPSTTQPLTTVPSKKVFRKRKMMENN</sequence>
<dbReference type="SMART" id="SM00209">
    <property type="entry name" value="TSP1"/>
    <property type="match status" value="2"/>
</dbReference>
<dbReference type="AlphaFoldDB" id="A0A8S4Q5P4"/>
<dbReference type="CDD" id="cd00033">
    <property type="entry name" value="CCP"/>
    <property type="match status" value="1"/>
</dbReference>
<dbReference type="OrthoDB" id="446173at2759"/>
<comment type="caution">
    <text evidence="2">Lacks conserved residue(s) required for the propagation of feature annotation.</text>
</comment>
<gene>
    <name evidence="5" type="ORF">OFUS_LOCUS25036</name>
</gene>
<feature type="chain" id="PRO_5035810123" description="Sushi domain-containing protein" evidence="3">
    <location>
        <begin position="22"/>
        <end position="383"/>
    </location>
</feature>
<feature type="disulfide bond" evidence="2">
    <location>
        <begin position="73"/>
        <end position="116"/>
    </location>
</feature>
<evidence type="ECO:0000256" key="2">
    <source>
        <dbReference type="PROSITE-ProRule" id="PRU00302"/>
    </source>
</evidence>
<dbReference type="PROSITE" id="PS51257">
    <property type="entry name" value="PROKAR_LIPOPROTEIN"/>
    <property type="match status" value="1"/>
</dbReference>